<dbReference type="PANTHER" id="PTHR42686">
    <property type="entry name" value="GH17980P-RELATED"/>
    <property type="match status" value="1"/>
</dbReference>
<feature type="signal peptide" evidence="2">
    <location>
        <begin position="1"/>
        <end position="26"/>
    </location>
</feature>
<dbReference type="InterPro" id="IPR019546">
    <property type="entry name" value="TAT_signal_bac_arc"/>
</dbReference>
<dbReference type="PANTHER" id="PTHR42686:SF1">
    <property type="entry name" value="GH17980P-RELATED"/>
    <property type="match status" value="1"/>
</dbReference>
<sequence>MDRRDFLTYSAAGAVAAALLPASSLASSMTTASTAAALTERGSVMRTEGRLVRTDLPVNASSHTMRYMTPQRFGMGGTQIGNIFASISDEQARSVLQAAWGEGVRLYDTSPFYGFGLSEYRLGRFLHDKDPDDYVVSTKVGRVLTAAGGRRADHAIWKSPAPFNYRYDYTAAGARRSVEDSLQRLGLPRIDIVFIHDLSPDNTELDGGWEAAYRIARTGAMVELEKMRDEGLIKAWGFGVNAPDAVVRALAGDDPVPDIVLLACQYSLLDHGDALRSTLPALKSKGTSVVVGTPLNDGFLGGRNRYNFSQDLPAGAVEKRARIMAIARRHGIDIHTAALQFAAAHPQVSAIIPGARSSGQVVSNIQAMKVGIPAAFWDDLKRHGLIDAQAPVPS</sequence>
<keyword evidence="1 2" id="KW-0732">Signal</keyword>
<feature type="chain" id="PRO_5002217896" evidence="2">
    <location>
        <begin position="27"/>
        <end position="394"/>
    </location>
</feature>
<evidence type="ECO:0000313" key="5">
    <source>
        <dbReference type="Proteomes" id="UP000032101"/>
    </source>
</evidence>
<dbReference type="Pfam" id="PF00248">
    <property type="entry name" value="Aldo_ket_red"/>
    <property type="match status" value="1"/>
</dbReference>
<evidence type="ECO:0000259" key="3">
    <source>
        <dbReference type="Pfam" id="PF00248"/>
    </source>
</evidence>
<feature type="domain" description="NADP-dependent oxidoreductase" evidence="3">
    <location>
        <begin position="74"/>
        <end position="382"/>
    </location>
</feature>
<dbReference type="GO" id="GO:0016491">
    <property type="term" value="F:oxidoreductase activity"/>
    <property type="evidence" value="ECO:0007669"/>
    <property type="project" value="InterPro"/>
</dbReference>
<dbReference type="CDD" id="cd19152">
    <property type="entry name" value="AKR_AKR15A"/>
    <property type="match status" value="1"/>
</dbReference>
<proteinExistence type="predicted"/>
<accession>A0A0D0NNY9</accession>
<dbReference type="InterPro" id="IPR020471">
    <property type="entry name" value="AKR"/>
</dbReference>
<dbReference type="EMBL" id="JXNZ01000018">
    <property type="protein sequence ID" value="KIQ60826.1"/>
    <property type="molecule type" value="Genomic_DNA"/>
</dbReference>
<name>A0A0D0NNY9_PSEFL</name>
<dbReference type="RefSeq" id="WP_042728406.1">
    <property type="nucleotide sequence ID" value="NZ_JXNZ01000018.1"/>
</dbReference>
<dbReference type="Gene3D" id="3.20.20.100">
    <property type="entry name" value="NADP-dependent oxidoreductase domain"/>
    <property type="match status" value="1"/>
</dbReference>
<comment type="caution">
    <text evidence="4">The sequence shown here is derived from an EMBL/GenBank/DDBJ whole genome shotgun (WGS) entry which is preliminary data.</text>
</comment>
<dbReference type="Proteomes" id="UP000032101">
    <property type="component" value="Unassembled WGS sequence"/>
</dbReference>
<gene>
    <name evidence="4" type="ORF">RL74_03345</name>
</gene>
<protein>
    <submittedName>
        <fullName evidence="4">L-fucose dehydrogenase</fullName>
    </submittedName>
</protein>
<dbReference type="NCBIfam" id="TIGR01409">
    <property type="entry name" value="TAT_signal_seq"/>
    <property type="match status" value="1"/>
</dbReference>
<dbReference type="PATRIC" id="fig|294.124.peg.681"/>
<evidence type="ECO:0000313" key="4">
    <source>
        <dbReference type="EMBL" id="KIQ60826.1"/>
    </source>
</evidence>
<evidence type="ECO:0000256" key="2">
    <source>
        <dbReference type="SAM" id="SignalP"/>
    </source>
</evidence>
<dbReference type="AlphaFoldDB" id="A0A0D0NNY9"/>
<dbReference type="SUPFAM" id="SSF51430">
    <property type="entry name" value="NAD(P)-linked oxidoreductase"/>
    <property type="match status" value="1"/>
</dbReference>
<dbReference type="OrthoDB" id="9768851at2"/>
<dbReference type="InterPro" id="IPR023210">
    <property type="entry name" value="NADP_OxRdtase_dom"/>
</dbReference>
<organism evidence="4 5">
    <name type="scientific">Pseudomonas fluorescens</name>
    <dbReference type="NCBI Taxonomy" id="294"/>
    <lineage>
        <taxon>Bacteria</taxon>
        <taxon>Pseudomonadati</taxon>
        <taxon>Pseudomonadota</taxon>
        <taxon>Gammaproteobacteria</taxon>
        <taxon>Pseudomonadales</taxon>
        <taxon>Pseudomonadaceae</taxon>
        <taxon>Pseudomonas</taxon>
    </lineage>
</organism>
<dbReference type="PROSITE" id="PS51318">
    <property type="entry name" value="TAT"/>
    <property type="match status" value="1"/>
</dbReference>
<dbReference type="GO" id="GO:0005829">
    <property type="term" value="C:cytosol"/>
    <property type="evidence" value="ECO:0007669"/>
    <property type="project" value="TreeGrafter"/>
</dbReference>
<evidence type="ECO:0000256" key="1">
    <source>
        <dbReference type="ARBA" id="ARBA00022729"/>
    </source>
</evidence>
<reference evidence="4 5" key="1">
    <citation type="submission" date="2015-01" db="EMBL/GenBank/DDBJ databases">
        <title>Draft Genome Sequence of the Biocontrol and Plant Growth-Promoting Rhizobacteria (PGPR) Pseudomonas fluorescens UM270.</title>
        <authorList>
            <person name="Hernandez-Salmeron J.E."/>
            <person name="Santoyo G."/>
            <person name="Moreno-Hagelsieb G."/>
            <person name="Hernandez-Leon R."/>
        </authorList>
    </citation>
    <scope>NUCLEOTIDE SEQUENCE [LARGE SCALE GENOMIC DNA]</scope>
    <source>
        <strain evidence="4 5">UM270</strain>
    </source>
</reference>
<dbReference type="InterPro" id="IPR036812">
    <property type="entry name" value="NAD(P)_OxRdtase_dom_sf"/>
</dbReference>
<dbReference type="InterPro" id="IPR006311">
    <property type="entry name" value="TAT_signal"/>
</dbReference>